<evidence type="ECO:0000313" key="1">
    <source>
        <dbReference type="EMBL" id="EFJ22573.1"/>
    </source>
</evidence>
<dbReference type="PANTHER" id="PTHR31459">
    <property type="match status" value="1"/>
</dbReference>
<dbReference type="SUPFAM" id="SSF117070">
    <property type="entry name" value="LEA14-like"/>
    <property type="match status" value="1"/>
</dbReference>
<accession>D8RZ98</accession>
<dbReference type="KEGG" id="smo:SELMODRAFT_416436"/>
<dbReference type="EMBL" id="GL377595">
    <property type="protein sequence ID" value="EFJ22573.1"/>
    <property type="molecule type" value="Genomic_DNA"/>
</dbReference>
<name>D8RZ98_SELML</name>
<dbReference type="PANTHER" id="PTHR31459:SF2">
    <property type="entry name" value="OS03G0843300 PROTEIN"/>
    <property type="match status" value="1"/>
</dbReference>
<dbReference type="Gramene" id="EFJ22573">
    <property type="protein sequence ID" value="EFJ22573"/>
    <property type="gene ID" value="SELMODRAFT_416436"/>
</dbReference>
<evidence type="ECO:0000313" key="2">
    <source>
        <dbReference type="Proteomes" id="UP000001514"/>
    </source>
</evidence>
<gene>
    <name evidence="1" type="ORF">SELMODRAFT_416436</name>
</gene>
<reference evidence="1 2" key="1">
    <citation type="journal article" date="2011" name="Science">
        <title>The Selaginella genome identifies genetic changes associated with the evolution of vascular plants.</title>
        <authorList>
            <person name="Banks J.A."/>
            <person name="Nishiyama T."/>
            <person name="Hasebe M."/>
            <person name="Bowman J.L."/>
            <person name="Gribskov M."/>
            <person name="dePamphilis C."/>
            <person name="Albert V.A."/>
            <person name="Aono N."/>
            <person name="Aoyama T."/>
            <person name="Ambrose B.A."/>
            <person name="Ashton N.W."/>
            <person name="Axtell M.J."/>
            <person name="Barker E."/>
            <person name="Barker M.S."/>
            <person name="Bennetzen J.L."/>
            <person name="Bonawitz N.D."/>
            <person name="Chapple C."/>
            <person name="Cheng C."/>
            <person name="Correa L.G."/>
            <person name="Dacre M."/>
            <person name="DeBarry J."/>
            <person name="Dreyer I."/>
            <person name="Elias M."/>
            <person name="Engstrom E.M."/>
            <person name="Estelle M."/>
            <person name="Feng L."/>
            <person name="Finet C."/>
            <person name="Floyd S.K."/>
            <person name="Frommer W.B."/>
            <person name="Fujita T."/>
            <person name="Gramzow L."/>
            <person name="Gutensohn M."/>
            <person name="Harholt J."/>
            <person name="Hattori M."/>
            <person name="Heyl A."/>
            <person name="Hirai T."/>
            <person name="Hiwatashi Y."/>
            <person name="Ishikawa M."/>
            <person name="Iwata M."/>
            <person name="Karol K.G."/>
            <person name="Koehler B."/>
            <person name="Kolukisaoglu U."/>
            <person name="Kubo M."/>
            <person name="Kurata T."/>
            <person name="Lalonde S."/>
            <person name="Li K."/>
            <person name="Li Y."/>
            <person name="Litt A."/>
            <person name="Lyons E."/>
            <person name="Manning G."/>
            <person name="Maruyama T."/>
            <person name="Michael T.P."/>
            <person name="Mikami K."/>
            <person name="Miyazaki S."/>
            <person name="Morinaga S."/>
            <person name="Murata T."/>
            <person name="Mueller-Roeber B."/>
            <person name="Nelson D.R."/>
            <person name="Obara M."/>
            <person name="Oguri Y."/>
            <person name="Olmstead R.G."/>
            <person name="Onodera N."/>
            <person name="Petersen B.L."/>
            <person name="Pils B."/>
            <person name="Prigge M."/>
            <person name="Rensing S.A."/>
            <person name="Riano-Pachon D.M."/>
            <person name="Roberts A.W."/>
            <person name="Sato Y."/>
            <person name="Scheller H.V."/>
            <person name="Schulz B."/>
            <person name="Schulz C."/>
            <person name="Shakirov E.V."/>
            <person name="Shibagaki N."/>
            <person name="Shinohara N."/>
            <person name="Shippen D.E."/>
            <person name="Soerensen I."/>
            <person name="Sotooka R."/>
            <person name="Sugimoto N."/>
            <person name="Sugita M."/>
            <person name="Sumikawa N."/>
            <person name="Tanurdzic M."/>
            <person name="Theissen G."/>
            <person name="Ulvskov P."/>
            <person name="Wakazuki S."/>
            <person name="Weng J.K."/>
            <person name="Willats W.W."/>
            <person name="Wipf D."/>
            <person name="Wolf P.G."/>
            <person name="Yang L."/>
            <person name="Zimmer A.D."/>
            <person name="Zhu Q."/>
            <person name="Mitros T."/>
            <person name="Hellsten U."/>
            <person name="Loque D."/>
            <person name="Otillar R."/>
            <person name="Salamov A."/>
            <person name="Schmutz J."/>
            <person name="Shapiro H."/>
            <person name="Lindquist E."/>
            <person name="Lucas S."/>
            <person name="Rokhsar D."/>
            <person name="Grigoriev I.V."/>
        </authorList>
    </citation>
    <scope>NUCLEOTIDE SEQUENCE [LARGE SCALE GENOMIC DNA]</scope>
</reference>
<dbReference type="AlphaFoldDB" id="D8RZ98"/>
<proteinExistence type="predicted"/>
<keyword evidence="2" id="KW-1185">Reference proteome</keyword>
<dbReference type="Gene3D" id="2.60.40.1820">
    <property type="match status" value="1"/>
</dbReference>
<dbReference type="Proteomes" id="UP000001514">
    <property type="component" value="Unassembled WGS sequence"/>
</dbReference>
<sequence length="381" mass="42480">MDQGVQSRLQVEIISNSAGSSSVGVDLQVRNSQRFPVHVMDIEVLIEEPGREERERKAASAKLDHSCIVQPRSSKLVKIPLASLIRPSATPVPYMLRANVAMKDRVHGAYQVSTERVRQMFFKDAADKKVKAVERKHLDGGIEGIHVWTNFPKEVVVAFDFQVKNSNFLPLKLLHADFSVTSDGTKILETKVVHNTSIPGKSSARIKMKLSIPLKIIRDSFPGGLPSSVLPVQMDISFWFKETFYGLYKIDARKTGVLVVPEAPAIAIHKVVFTFDEDNKPVARLELLVSNANVFDLELKSLEYQAVSKETGSTLMLAKFRDDDAVIVPEGGKVTIWALAKPGTHEFGSVLWKLYKGEQDYVVKTSLETETELYGKIVFQS</sequence>
<dbReference type="HOGENOM" id="CLU_755226_0_0_1"/>
<dbReference type="InterPro" id="IPR045043">
    <property type="entry name" value="Lea14-like"/>
</dbReference>
<organism evidence="2">
    <name type="scientific">Selaginella moellendorffii</name>
    <name type="common">Spikemoss</name>
    <dbReference type="NCBI Taxonomy" id="88036"/>
    <lineage>
        <taxon>Eukaryota</taxon>
        <taxon>Viridiplantae</taxon>
        <taxon>Streptophyta</taxon>
        <taxon>Embryophyta</taxon>
        <taxon>Tracheophyta</taxon>
        <taxon>Lycopodiopsida</taxon>
        <taxon>Selaginellales</taxon>
        <taxon>Selaginellaceae</taxon>
        <taxon>Selaginella</taxon>
    </lineage>
</organism>
<dbReference type="InParanoid" id="D8RZ98"/>
<protein>
    <submittedName>
        <fullName evidence="1">Uncharacterized protein</fullName>
    </submittedName>
</protein>